<comment type="caution">
    <text evidence="7">The sequence shown here is derived from an EMBL/GenBank/DDBJ whole genome shotgun (WGS) entry which is preliminary data.</text>
</comment>
<keyword evidence="8" id="KW-1185">Reference proteome</keyword>
<dbReference type="InterPro" id="IPR004113">
    <property type="entry name" value="FAD-bd_oxidored_4_C"/>
</dbReference>
<evidence type="ECO:0000256" key="3">
    <source>
        <dbReference type="ARBA" id="ARBA00022827"/>
    </source>
</evidence>
<evidence type="ECO:0000313" key="8">
    <source>
        <dbReference type="Proteomes" id="UP001151088"/>
    </source>
</evidence>
<dbReference type="InterPro" id="IPR016169">
    <property type="entry name" value="FAD-bd_PCMH_sub2"/>
</dbReference>
<sequence length="511" mass="55116">MRTQSAAQVLDRPATAGPSAGAAAASGGAAYIRSMVAHELERAVGPAHVSDDPKVLQAQAADWSWFSQYLKYRDLPLPSADLAVSPASTAEVAEVVRIADHFRVPVIVRGGGSGTQGGTLAPYGGIALDLSRMNRILDIDEQSLILSVEAGMNGWELEQKLNERGLTLPHYPGSMHHGATAGGYVAARGSGVVSTKYGKAEDLVLQVKAVMPPGRIVETLPVRNHAAGPDLLQVLVGSEGTLGAITELKFQLERLPERRDFVTFRFDTAVAGIEAARQIMTKRWKPAVIRLYDPADAGKLGKVIGRDISGSVMVICCEGNAPVVEVEVDAVAAICTAAGGEDLGPELASVWWENKYQPFASGHAPAPPQIFGTTDSVTTFDKLPELYLAKKRAIEEGFAHLGARYTAHFSHWYPWGGMIYDRFYVDEAPDDPDEAVALHDRLWDAAIAVSLKYGGVINEHHGIGLKLGRFMRDQYGEAWHLITSLKDAWDPNNIMNPGKLGFGPPRWSGLR</sequence>
<keyword evidence="3" id="KW-0274">FAD</keyword>
<dbReference type="Proteomes" id="UP001151088">
    <property type="component" value="Unassembled WGS sequence"/>
</dbReference>
<dbReference type="Gene3D" id="3.30.70.3450">
    <property type="match status" value="1"/>
</dbReference>
<name>A0A9X2T4R5_9HYPH</name>
<dbReference type="PANTHER" id="PTHR11748">
    <property type="entry name" value="D-LACTATE DEHYDROGENASE"/>
    <property type="match status" value="1"/>
</dbReference>
<accession>A0A9X2T4R5</accession>
<dbReference type="InterPro" id="IPR016171">
    <property type="entry name" value="Vanillyl_alc_oxidase_C-sub2"/>
</dbReference>
<feature type="domain" description="FAD-binding PCMH-type" evidence="6">
    <location>
        <begin position="76"/>
        <end position="255"/>
    </location>
</feature>
<reference evidence="7" key="1">
    <citation type="submission" date="2022-08" db="EMBL/GenBank/DDBJ databases">
        <authorList>
            <person name="Li F."/>
        </authorList>
    </citation>
    <scope>NUCLEOTIDE SEQUENCE</scope>
    <source>
        <strain evidence="7">MQZ15Z-1</strain>
    </source>
</reference>
<keyword evidence="4" id="KW-0560">Oxidoreductase</keyword>
<evidence type="ECO:0000313" key="7">
    <source>
        <dbReference type="EMBL" id="MCS0494634.1"/>
    </source>
</evidence>
<dbReference type="GO" id="GO:0071949">
    <property type="term" value="F:FAD binding"/>
    <property type="evidence" value="ECO:0007669"/>
    <property type="project" value="InterPro"/>
</dbReference>
<keyword evidence="2" id="KW-0285">Flavoprotein</keyword>
<dbReference type="GO" id="GO:1903457">
    <property type="term" value="P:lactate catabolic process"/>
    <property type="evidence" value="ECO:0007669"/>
    <property type="project" value="TreeGrafter"/>
</dbReference>
<comment type="cofactor">
    <cofactor evidence="1">
        <name>FAD</name>
        <dbReference type="ChEBI" id="CHEBI:57692"/>
    </cofactor>
</comment>
<organism evidence="7 8">
    <name type="scientific">Ancylobacter mangrovi</name>
    <dbReference type="NCBI Taxonomy" id="2972472"/>
    <lineage>
        <taxon>Bacteria</taxon>
        <taxon>Pseudomonadati</taxon>
        <taxon>Pseudomonadota</taxon>
        <taxon>Alphaproteobacteria</taxon>
        <taxon>Hyphomicrobiales</taxon>
        <taxon>Xanthobacteraceae</taxon>
        <taxon>Ancylobacter</taxon>
    </lineage>
</organism>
<gene>
    <name evidence="7" type="ORF">NVS89_05950</name>
</gene>
<dbReference type="GO" id="GO:0004458">
    <property type="term" value="F:D-lactate dehydrogenase (cytochrome) activity"/>
    <property type="evidence" value="ECO:0007669"/>
    <property type="project" value="TreeGrafter"/>
</dbReference>
<dbReference type="PANTHER" id="PTHR11748:SF118">
    <property type="entry name" value="ALKYLDIHYDROXYACETONEPHOSPHATE SYNTHASE (PRECURSOR)"/>
    <property type="match status" value="1"/>
</dbReference>
<evidence type="ECO:0000256" key="5">
    <source>
        <dbReference type="SAM" id="MobiDB-lite"/>
    </source>
</evidence>
<dbReference type="SUPFAM" id="SSF56176">
    <property type="entry name" value="FAD-binding/transporter-associated domain-like"/>
    <property type="match status" value="1"/>
</dbReference>
<dbReference type="RefSeq" id="WP_258731659.1">
    <property type="nucleotide sequence ID" value="NZ_JANTHZ010000002.1"/>
</dbReference>
<dbReference type="SUPFAM" id="SSF55103">
    <property type="entry name" value="FAD-linked oxidases, C-terminal domain"/>
    <property type="match status" value="1"/>
</dbReference>
<evidence type="ECO:0000256" key="1">
    <source>
        <dbReference type="ARBA" id="ARBA00001974"/>
    </source>
</evidence>
<dbReference type="Gene3D" id="3.30.43.10">
    <property type="entry name" value="Uridine Diphospho-n-acetylenolpyruvylglucosamine Reductase, domain 2"/>
    <property type="match status" value="1"/>
</dbReference>
<dbReference type="InterPro" id="IPR006094">
    <property type="entry name" value="Oxid_FAD_bind_N"/>
</dbReference>
<dbReference type="Gene3D" id="3.30.465.10">
    <property type="match status" value="1"/>
</dbReference>
<dbReference type="Gene3D" id="1.10.45.10">
    <property type="entry name" value="Vanillyl-alcohol Oxidase, Chain A, domain 4"/>
    <property type="match status" value="1"/>
</dbReference>
<feature type="region of interest" description="Disordered" evidence="5">
    <location>
        <begin position="1"/>
        <end position="21"/>
    </location>
</feature>
<dbReference type="Pfam" id="PF02913">
    <property type="entry name" value="FAD-oxidase_C"/>
    <property type="match status" value="1"/>
</dbReference>
<dbReference type="Pfam" id="PF01565">
    <property type="entry name" value="FAD_binding_4"/>
    <property type="match status" value="1"/>
</dbReference>
<proteinExistence type="predicted"/>
<dbReference type="GO" id="GO:0008720">
    <property type="term" value="F:D-lactate dehydrogenase (NAD+) activity"/>
    <property type="evidence" value="ECO:0007669"/>
    <property type="project" value="TreeGrafter"/>
</dbReference>
<dbReference type="InterPro" id="IPR016166">
    <property type="entry name" value="FAD-bd_PCMH"/>
</dbReference>
<dbReference type="InterPro" id="IPR016164">
    <property type="entry name" value="FAD-linked_Oxase-like_C"/>
</dbReference>
<evidence type="ECO:0000259" key="6">
    <source>
        <dbReference type="PROSITE" id="PS51387"/>
    </source>
</evidence>
<protein>
    <submittedName>
        <fullName evidence="7">FAD-binding oxidoreductase</fullName>
    </submittedName>
</protein>
<dbReference type="AlphaFoldDB" id="A0A9X2T4R5"/>
<dbReference type="EMBL" id="JANTHZ010000002">
    <property type="protein sequence ID" value="MCS0494634.1"/>
    <property type="molecule type" value="Genomic_DNA"/>
</dbReference>
<evidence type="ECO:0000256" key="4">
    <source>
        <dbReference type="ARBA" id="ARBA00023002"/>
    </source>
</evidence>
<evidence type="ECO:0000256" key="2">
    <source>
        <dbReference type="ARBA" id="ARBA00022630"/>
    </source>
</evidence>
<dbReference type="InterPro" id="IPR036318">
    <property type="entry name" value="FAD-bd_PCMH-like_sf"/>
</dbReference>
<dbReference type="InterPro" id="IPR016167">
    <property type="entry name" value="FAD-bd_PCMH_sub1"/>
</dbReference>
<dbReference type="Gene3D" id="3.30.300.330">
    <property type="match status" value="1"/>
</dbReference>
<dbReference type="PROSITE" id="PS51387">
    <property type="entry name" value="FAD_PCMH"/>
    <property type="match status" value="1"/>
</dbReference>